<keyword evidence="3" id="KW-0238">DNA-binding</keyword>
<organism evidence="6 7">
    <name type="scientific">Bosea spartocytisi</name>
    <dbReference type="NCBI Taxonomy" id="2773451"/>
    <lineage>
        <taxon>Bacteria</taxon>
        <taxon>Pseudomonadati</taxon>
        <taxon>Pseudomonadota</taxon>
        <taxon>Alphaproteobacteria</taxon>
        <taxon>Hyphomicrobiales</taxon>
        <taxon>Boseaceae</taxon>
        <taxon>Bosea</taxon>
    </lineage>
</organism>
<evidence type="ECO:0000313" key="6">
    <source>
        <dbReference type="EMBL" id="MBD3846026.1"/>
    </source>
</evidence>
<gene>
    <name evidence="6" type="ORF">IED13_09985</name>
</gene>
<proteinExistence type="inferred from homology"/>
<evidence type="ECO:0000259" key="5">
    <source>
        <dbReference type="PROSITE" id="PS50931"/>
    </source>
</evidence>
<dbReference type="GO" id="GO:0010628">
    <property type="term" value="P:positive regulation of gene expression"/>
    <property type="evidence" value="ECO:0007669"/>
    <property type="project" value="TreeGrafter"/>
</dbReference>
<dbReference type="Pfam" id="PF00126">
    <property type="entry name" value="HTH_1"/>
    <property type="match status" value="1"/>
</dbReference>
<dbReference type="AlphaFoldDB" id="A0A927I005"/>
<evidence type="ECO:0000256" key="2">
    <source>
        <dbReference type="ARBA" id="ARBA00023015"/>
    </source>
</evidence>
<evidence type="ECO:0000256" key="1">
    <source>
        <dbReference type="ARBA" id="ARBA00009437"/>
    </source>
</evidence>
<evidence type="ECO:0000313" key="7">
    <source>
        <dbReference type="Proteomes" id="UP000619295"/>
    </source>
</evidence>
<dbReference type="Proteomes" id="UP000619295">
    <property type="component" value="Unassembled WGS sequence"/>
</dbReference>
<dbReference type="GO" id="GO:0003700">
    <property type="term" value="F:DNA-binding transcription factor activity"/>
    <property type="evidence" value="ECO:0007669"/>
    <property type="project" value="InterPro"/>
</dbReference>
<keyword evidence="2" id="KW-0805">Transcription regulation</keyword>
<comment type="similarity">
    <text evidence="1">Belongs to the LysR transcriptional regulatory family.</text>
</comment>
<dbReference type="PANTHER" id="PTHR30427">
    <property type="entry name" value="TRANSCRIPTIONAL ACTIVATOR PROTEIN LYSR"/>
    <property type="match status" value="1"/>
</dbReference>
<dbReference type="InterPro" id="IPR000847">
    <property type="entry name" value="LysR_HTH_N"/>
</dbReference>
<dbReference type="PANTHER" id="PTHR30427:SF1">
    <property type="entry name" value="TRANSCRIPTIONAL ACTIVATOR PROTEIN LYSR"/>
    <property type="match status" value="1"/>
</dbReference>
<evidence type="ECO:0000256" key="4">
    <source>
        <dbReference type="ARBA" id="ARBA00023163"/>
    </source>
</evidence>
<dbReference type="EMBL" id="JACXWY010000005">
    <property type="protein sequence ID" value="MBD3846026.1"/>
    <property type="molecule type" value="Genomic_DNA"/>
</dbReference>
<dbReference type="Gene3D" id="3.40.190.290">
    <property type="match status" value="1"/>
</dbReference>
<keyword evidence="7" id="KW-1185">Reference proteome</keyword>
<reference evidence="6" key="1">
    <citation type="submission" date="2020-09" db="EMBL/GenBank/DDBJ databases">
        <title>Bosea spartocytisi sp. nov. a root nodule endophyte of Spartocytisus supranubius in the high mountain ecosystem fo the Teide National Park (Canary Islands, Spain).</title>
        <authorList>
            <person name="Pulido-Suarez L."/>
            <person name="Peix A."/>
            <person name="Igual J.M."/>
            <person name="Socas-Perez N."/>
            <person name="Velazquez E."/>
            <person name="Flores-Felix J.D."/>
            <person name="Leon-Barrios M."/>
        </authorList>
    </citation>
    <scope>NUCLEOTIDE SEQUENCE</scope>
    <source>
        <strain evidence="6">SSUT16</strain>
    </source>
</reference>
<sequence>MDLRQLEAFAAVMSAGSITGAARLLGRSQPALTRLIQDLEASLGFGLLHRAGPRVTPTGQGLRFYQEVEPVIAWLRLLRERADAIAQERPPSLSVAAIAAFSGMLPAALARLDGDSLPDRIHVRTAIAEQVVEAVATQGCEIGIASLPVEHPAIDIHWIGEAPCVAVVAADDPLAGSDRIPLASLAGRRLITMANPFRWRRRLDMALAERGIVPAAILDSNTAQTAIMSARAGLGIAVVEPVMAHGMPVEGVAIRPLDLSIPFFWAVFSPYGRPLSGLASGLVEALETISRETLPGFVRHAATARDRLMADALGSSPHPKDLAP</sequence>
<dbReference type="InterPro" id="IPR005119">
    <property type="entry name" value="LysR_subst-bd"/>
</dbReference>
<feature type="domain" description="HTH lysR-type" evidence="5">
    <location>
        <begin position="1"/>
        <end position="58"/>
    </location>
</feature>
<dbReference type="Gene3D" id="1.10.10.10">
    <property type="entry name" value="Winged helix-like DNA-binding domain superfamily/Winged helix DNA-binding domain"/>
    <property type="match status" value="1"/>
</dbReference>
<dbReference type="InterPro" id="IPR036388">
    <property type="entry name" value="WH-like_DNA-bd_sf"/>
</dbReference>
<dbReference type="GO" id="GO:0043565">
    <property type="term" value="F:sequence-specific DNA binding"/>
    <property type="evidence" value="ECO:0007669"/>
    <property type="project" value="TreeGrafter"/>
</dbReference>
<dbReference type="SUPFAM" id="SSF53850">
    <property type="entry name" value="Periplasmic binding protein-like II"/>
    <property type="match status" value="1"/>
</dbReference>
<dbReference type="Pfam" id="PF03466">
    <property type="entry name" value="LysR_substrate"/>
    <property type="match status" value="1"/>
</dbReference>
<evidence type="ECO:0000256" key="3">
    <source>
        <dbReference type="ARBA" id="ARBA00023125"/>
    </source>
</evidence>
<dbReference type="SUPFAM" id="SSF46785">
    <property type="entry name" value="Winged helix' DNA-binding domain"/>
    <property type="match status" value="1"/>
</dbReference>
<name>A0A927I005_9HYPH</name>
<dbReference type="InterPro" id="IPR036390">
    <property type="entry name" value="WH_DNA-bd_sf"/>
</dbReference>
<keyword evidence="4" id="KW-0804">Transcription</keyword>
<protein>
    <submittedName>
        <fullName evidence="6">LysR family transcriptional regulator</fullName>
    </submittedName>
</protein>
<comment type="caution">
    <text evidence="6">The sequence shown here is derived from an EMBL/GenBank/DDBJ whole genome shotgun (WGS) entry which is preliminary data.</text>
</comment>
<accession>A0A927I005</accession>
<dbReference type="PROSITE" id="PS50931">
    <property type="entry name" value="HTH_LYSR"/>
    <property type="match status" value="1"/>
</dbReference>